<evidence type="ECO:0000256" key="5">
    <source>
        <dbReference type="ARBA" id="ARBA00023136"/>
    </source>
</evidence>
<dbReference type="Pfam" id="PF07690">
    <property type="entry name" value="MFS_1"/>
    <property type="match status" value="1"/>
</dbReference>
<keyword evidence="2" id="KW-0813">Transport</keyword>
<evidence type="ECO:0000313" key="10">
    <source>
        <dbReference type="Proteomes" id="UP000077069"/>
    </source>
</evidence>
<proteinExistence type="predicted"/>
<dbReference type="PANTHER" id="PTHR43791">
    <property type="entry name" value="PERMEASE-RELATED"/>
    <property type="match status" value="1"/>
</dbReference>
<dbReference type="GeneID" id="28767706"/>
<dbReference type="InParanoid" id="A0A177CDE1"/>
<evidence type="ECO:0000256" key="2">
    <source>
        <dbReference type="ARBA" id="ARBA00022448"/>
    </source>
</evidence>
<dbReference type="SUPFAM" id="SSF103473">
    <property type="entry name" value="MFS general substrate transporter"/>
    <property type="match status" value="1"/>
</dbReference>
<reference evidence="9 10" key="1">
    <citation type="submission" date="2016-05" db="EMBL/GenBank/DDBJ databases">
        <title>Comparative analysis of secretome profiles of manganese(II)-oxidizing ascomycete fungi.</title>
        <authorList>
            <consortium name="DOE Joint Genome Institute"/>
            <person name="Zeiner C.A."/>
            <person name="Purvine S.O."/>
            <person name="Zink E.M."/>
            <person name="Wu S."/>
            <person name="Pasa-Tolic L."/>
            <person name="Chaput D.L."/>
            <person name="Haridas S."/>
            <person name="Grigoriev I.V."/>
            <person name="Santelli C.M."/>
            <person name="Hansel C.M."/>
        </authorList>
    </citation>
    <scope>NUCLEOTIDE SEQUENCE [LARGE SCALE GENOMIC DNA]</scope>
    <source>
        <strain evidence="9 10">AP3s5-JAC2a</strain>
    </source>
</reference>
<dbReference type="Gene3D" id="1.20.1250.20">
    <property type="entry name" value="MFS general substrate transporter like domains"/>
    <property type="match status" value="2"/>
</dbReference>
<evidence type="ECO:0000256" key="3">
    <source>
        <dbReference type="ARBA" id="ARBA00022692"/>
    </source>
</evidence>
<feature type="transmembrane region" description="Helical" evidence="7">
    <location>
        <begin position="390"/>
        <end position="410"/>
    </location>
</feature>
<keyword evidence="10" id="KW-1185">Reference proteome</keyword>
<keyword evidence="5 7" id="KW-0472">Membrane</keyword>
<feature type="compositionally biased region" description="Polar residues" evidence="6">
    <location>
        <begin position="1"/>
        <end position="13"/>
    </location>
</feature>
<feature type="region of interest" description="Disordered" evidence="6">
    <location>
        <begin position="1"/>
        <end position="20"/>
    </location>
</feature>
<accession>A0A177CDE1</accession>
<evidence type="ECO:0000256" key="1">
    <source>
        <dbReference type="ARBA" id="ARBA00004141"/>
    </source>
</evidence>
<feature type="domain" description="Major facilitator superfamily (MFS) profile" evidence="8">
    <location>
        <begin position="63"/>
        <end position="481"/>
    </location>
</feature>
<dbReference type="FunFam" id="1.20.1250.20:FF:000188">
    <property type="entry name" value="MFS general substrate transporter"/>
    <property type="match status" value="1"/>
</dbReference>
<evidence type="ECO:0000256" key="7">
    <source>
        <dbReference type="SAM" id="Phobius"/>
    </source>
</evidence>
<keyword evidence="4 7" id="KW-1133">Transmembrane helix</keyword>
<dbReference type="AlphaFoldDB" id="A0A177CDE1"/>
<sequence>MSHQTTTGGQTASEKTEFNEFEAFDEETGVTKQEVNRHINETTLSDTQKKREAKVLRKVDWRLIPILGLLYSVAGLDRVNLSNARVAGMNKDLRFDIGNRYSIALLVFFITYFLFELPTTLLLRPLKPRYLLNGLAVCWGSVMLGMGFINDWRYIVVCRMLIGVFEAGYLPCCMFLLATWYQRFEVQSRISWWYLINLFVSAFGNILAFAIVKLDGVHGIAGWRWIFIVEGAATLGIALIGFFLVIDFPDRMLATNKLQGFTQDELQIILDRIDRDRGDSQPDKLTWEKFTRHVVNWELWVYGFMFLTCSAPIYAFAYFIQIILGTIVDSTAVVFLLCAPPYLFSIIWTVLCAWLADRSHLRMPWMVGNAVITLTGLLITAYSTNPGARYFGVFLGVSGCNANLPTIIALQSNNVRSDSRRSVANGVQLLFAAIGGIYASTTFMQKEYPTYRTGVWCAVATQFLLIILCAGMFLHFRKENKAADEYGEVIQEDEGFRYTF</sequence>
<name>A0A177CDE1_9PLEO</name>
<feature type="transmembrane region" description="Helical" evidence="7">
    <location>
        <begin position="130"/>
        <end position="148"/>
    </location>
</feature>
<keyword evidence="3 7" id="KW-0812">Transmembrane</keyword>
<feature type="transmembrane region" description="Helical" evidence="7">
    <location>
        <begin position="192"/>
        <end position="212"/>
    </location>
</feature>
<dbReference type="GO" id="GO:0016020">
    <property type="term" value="C:membrane"/>
    <property type="evidence" value="ECO:0007669"/>
    <property type="project" value="UniProtKB-SubCell"/>
</dbReference>
<feature type="transmembrane region" description="Helical" evidence="7">
    <location>
        <begin position="224"/>
        <end position="246"/>
    </location>
</feature>
<feature type="transmembrane region" description="Helical" evidence="7">
    <location>
        <begin position="422"/>
        <end position="441"/>
    </location>
</feature>
<protein>
    <submittedName>
        <fullName evidence="9">MFS general substrate transporter</fullName>
    </submittedName>
</protein>
<evidence type="ECO:0000313" key="9">
    <source>
        <dbReference type="EMBL" id="OAG04720.1"/>
    </source>
</evidence>
<feature type="transmembrane region" description="Helical" evidence="7">
    <location>
        <begin position="332"/>
        <end position="356"/>
    </location>
</feature>
<dbReference type="InterPro" id="IPR011701">
    <property type="entry name" value="MFS"/>
</dbReference>
<feature type="transmembrane region" description="Helical" evidence="7">
    <location>
        <begin position="101"/>
        <end position="123"/>
    </location>
</feature>
<dbReference type="GO" id="GO:0022857">
    <property type="term" value="F:transmembrane transporter activity"/>
    <property type="evidence" value="ECO:0007669"/>
    <property type="project" value="InterPro"/>
</dbReference>
<feature type="transmembrane region" description="Helical" evidence="7">
    <location>
        <begin position="453"/>
        <end position="474"/>
    </location>
</feature>
<dbReference type="InterPro" id="IPR020846">
    <property type="entry name" value="MFS_dom"/>
</dbReference>
<evidence type="ECO:0000256" key="6">
    <source>
        <dbReference type="SAM" id="MobiDB-lite"/>
    </source>
</evidence>
<feature type="transmembrane region" description="Helical" evidence="7">
    <location>
        <begin position="363"/>
        <end position="384"/>
    </location>
</feature>
<feature type="transmembrane region" description="Helical" evidence="7">
    <location>
        <begin position="59"/>
        <end position="81"/>
    </location>
</feature>
<evidence type="ECO:0000256" key="4">
    <source>
        <dbReference type="ARBA" id="ARBA00022989"/>
    </source>
</evidence>
<organism evidence="9 10">
    <name type="scientific">Paraphaeosphaeria sporulosa</name>
    <dbReference type="NCBI Taxonomy" id="1460663"/>
    <lineage>
        <taxon>Eukaryota</taxon>
        <taxon>Fungi</taxon>
        <taxon>Dikarya</taxon>
        <taxon>Ascomycota</taxon>
        <taxon>Pezizomycotina</taxon>
        <taxon>Dothideomycetes</taxon>
        <taxon>Pleosporomycetidae</taxon>
        <taxon>Pleosporales</taxon>
        <taxon>Massarineae</taxon>
        <taxon>Didymosphaeriaceae</taxon>
        <taxon>Paraphaeosphaeria</taxon>
    </lineage>
</organism>
<dbReference type="OrthoDB" id="3639251at2759"/>
<comment type="subcellular location">
    <subcellularLocation>
        <location evidence="1">Membrane</location>
        <topology evidence="1">Multi-pass membrane protein</topology>
    </subcellularLocation>
</comment>
<dbReference type="PANTHER" id="PTHR43791:SF3">
    <property type="entry name" value="MAJOR FACILITATOR SUPERFAMILY (MFS) PROFILE DOMAIN-CONTAINING PROTEIN"/>
    <property type="match status" value="1"/>
</dbReference>
<dbReference type="PROSITE" id="PS50850">
    <property type="entry name" value="MFS"/>
    <property type="match status" value="1"/>
</dbReference>
<gene>
    <name evidence="9" type="ORF">CC84DRAFT_1246981</name>
</gene>
<dbReference type="Proteomes" id="UP000077069">
    <property type="component" value="Unassembled WGS sequence"/>
</dbReference>
<feature type="transmembrane region" description="Helical" evidence="7">
    <location>
        <begin position="299"/>
        <end position="320"/>
    </location>
</feature>
<evidence type="ECO:0000259" key="8">
    <source>
        <dbReference type="PROSITE" id="PS50850"/>
    </source>
</evidence>
<feature type="transmembrane region" description="Helical" evidence="7">
    <location>
        <begin position="154"/>
        <end position="180"/>
    </location>
</feature>
<dbReference type="RefSeq" id="XP_018035085.1">
    <property type="nucleotide sequence ID" value="XM_018184220.1"/>
</dbReference>
<dbReference type="InterPro" id="IPR036259">
    <property type="entry name" value="MFS_trans_sf"/>
</dbReference>
<dbReference type="EMBL" id="KV441553">
    <property type="protein sequence ID" value="OAG04720.1"/>
    <property type="molecule type" value="Genomic_DNA"/>
</dbReference>